<evidence type="ECO:0000313" key="2">
    <source>
        <dbReference type="Proteomes" id="UP000821865"/>
    </source>
</evidence>
<dbReference type="Proteomes" id="UP000821865">
    <property type="component" value="Chromosome 4"/>
</dbReference>
<keyword evidence="2" id="KW-1185">Reference proteome</keyword>
<accession>A0ACB8CU33</accession>
<proteinExistence type="predicted"/>
<gene>
    <name evidence="1" type="ORF">HPB49_000921</name>
</gene>
<organism evidence="1 2">
    <name type="scientific">Dermacentor silvarum</name>
    <name type="common">Tick</name>
    <dbReference type="NCBI Taxonomy" id="543639"/>
    <lineage>
        <taxon>Eukaryota</taxon>
        <taxon>Metazoa</taxon>
        <taxon>Ecdysozoa</taxon>
        <taxon>Arthropoda</taxon>
        <taxon>Chelicerata</taxon>
        <taxon>Arachnida</taxon>
        <taxon>Acari</taxon>
        <taxon>Parasitiformes</taxon>
        <taxon>Ixodida</taxon>
        <taxon>Ixodoidea</taxon>
        <taxon>Ixodidae</taxon>
        <taxon>Rhipicephalinae</taxon>
        <taxon>Dermacentor</taxon>
    </lineage>
</organism>
<evidence type="ECO:0000313" key="1">
    <source>
        <dbReference type="EMBL" id="KAH7952748.1"/>
    </source>
</evidence>
<name>A0ACB8CU33_DERSI</name>
<sequence>MTEIDAADFALIKMVKRLSLVGLAQVAAPAPLYRIIKLMTYALLHLESEGGLSVLLRALTDFDHQKWTWVRRASKQALSSAGPFVACVRIFTNSSESPTASKMDNTTTEPLYADFLSVYLRLPQDPRTKDWIMVKYPSIVLWSVGLYLYFVKVWGPRYMKGREPFNLRYVILIYNAFMVTCSAWFLITILRLTYVGGGYSLFCQGLDFSTAPKAIELLDVYWWLRILRLLDFLDTIFFVLRKKFNQVSTLHVVHHSLVVLDCWFWTRIGTDGHISFIIALNTFVHVVMYTYYFLSSIGPKAQKYLWWKRYLTLLQITQFIVAMVHGSIPLFYDCGYPKLYVYLAMPQGALFLYLFFEFYFKVYIRNSRKGFQTVCNAQGSLGLSESKTTKVQ</sequence>
<dbReference type="EMBL" id="CM023473">
    <property type="protein sequence ID" value="KAH7952748.1"/>
    <property type="molecule type" value="Genomic_DNA"/>
</dbReference>
<reference evidence="1" key="1">
    <citation type="submission" date="2020-05" db="EMBL/GenBank/DDBJ databases">
        <title>Large-scale comparative analyses of tick genomes elucidate their genetic diversity and vector capacities.</title>
        <authorList>
            <person name="Jia N."/>
            <person name="Wang J."/>
            <person name="Shi W."/>
            <person name="Du L."/>
            <person name="Sun Y."/>
            <person name="Zhan W."/>
            <person name="Jiang J."/>
            <person name="Wang Q."/>
            <person name="Zhang B."/>
            <person name="Ji P."/>
            <person name="Sakyi L.B."/>
            <person name="Cui X."/>
            <person name="Yuan T."/>
            <person name="Jiang B."/>
            <person name="Yang W."/>
            <person name="Lam T.T.-Y."/>
            <person name="Chang Q."/>
            <person name="Ding S."/>
            <person name="Wang X."/>
            <person name="Zhu J."/>
            <person name="Ruan X."/>
            <person name="Zhao L."/>
            <person name="Wei J."/>
            <person name="Que T."/>
            <person name="Du C."/>
            <person name="Cheng J."/>
            <person name="Dai P."/>
            <person name="Han X."/>
            <person name="Huang E."/>
            <person name="Gao Y."/>
            <person name="Liu J."/>
            <person name="Shao H."/>
            <person name="Ye R."/>
            <person name="Li L."/>
            <person name="Wei W."/>
            <person name="Wang X."/>
            <person name="Wang C."/>
            <person name="Yang T."/>
            <person name="Huo Q."/>
            <person name="Li W."/>
            <person name="Guo W."/>
            <person name="Chen H."/>
            <person name="Zhou L."/>
            <person name="Ni X."/>
            <person name="Tian J."/>
            <person name="Zhou Y."/>
            <person name="Sheng Y."/>
            <person name="Liu T."/>
            <person name="Pan Y."/>
            <person name="Xia L."/>
            <person name="Li J."/>
            <person name="Zhao F."/>
            <person name="Cao W."/>
        </authorList>
    </citation>
    <scope>NUCLEOTIDE SEQUENCE</scope>
    <source>
        <strain evidence="1">Dsil-2018</strain>
    </source>
</reference>
<protein>
    <submittedName>
        <fullName evidence="1">Uncharacterized protein</fullName>
    </submittedName>
</protein>
<comment type="caution">
    <text evidence="1">The sequence shown here is derived from an EMBL/GenBank/DDBJ whole genome shotgun (WGS) entry which is preliminary data.</text>
</comment>